<dbReference type="InterPro" id="IPR009057">
    <property type="entry name" value="Homeodomain-like_sf"/>
</dbReference>
<organism evidence="2 3">
    <name type="scientific">Corynebacterium endometrii</name>
    <dbReference type="NCBI Taxonomy" id="2488819"/>
    <lineage>
        <taxon>Bacteria</taxon>
        <taxon>Bacillati</taxon>
        <taxon>Actinomycetota</taxon>
        <taxon>Actinomycetes</taxon>
        <taxon>Mycobacteriales</taxon>
        <taxon>Corynebacteriaceae</taxon>
        <taxon>Corynebacterium</taxon>
    </lineage>
</organism>
<dbReference type="Proteomes" id="UP000296352">
    <property type="component" value="Chromosome"/>
</dbReference>
<dbReference type="GO" id="GO:0003700">
    <property type="term" value="F:DNA-binding transcription factor activity"/>
    <property type="evidence" value="ECO:0007669"/>
    <property type="project" value="InterPro"/>
</dbReference>
<dbReference type="KEGG" id="cee:CENDO_01300"/>
<keyword evidence="3" id="KW-1185">Reference proteome</keyword>
<sequence length="191" mass="20833">MNAPAPVPLTPRQRELFNALLRDFLSEGFENFTIDSAVKKYHCSKSTIYGIGATRDQIISRILISYFKEIARRTAPQAKRAGSLAVALEDYFDAMTSALEGASPKFMGDLATEPVAREIYSINTEAAVNVIHGLIEEGVAAGEFNVDSVGFASVLIQRSMQDIQQGIYSAHLNSKDAYQALGQIVLRGLCV</sequence>
<dbReference type="SUPFAM" id="SSF46689">
    <property type="entry name" value="Homeodomain-like"/>
    <property type="match status" value="1"/>
</dbReference>
<dbReference type="GO" id="GO:0045892">
    <property type="term" value="P:negative regulation of DNA-templated transcription"/>
    <property type="evidence" value="ECO:0007669"/>
    <property type="project" value="InterPro"/>
</dbReference>
<dbReference type="OrthoDB" id="5181477at2"/>
<name>A0A4P7QDU6_9CORY</name>
<dbReference type="InterPro" id="IPR013571">
    <property type="entry name" value="Tscrpt_reg_QacR_C"/>
</dbReference>
<dbReference type="EMBL" id="CP039247">
    <property type="protein sequence ID" value="QCB27563.1"/>
    <property type="molecule type" value="Genomic_DNA"/>
</dbReference>
<dbReference type="Pfam" id="PF08360">
    <property type="entry name" value="TetR_C_5"/>
    <property type="match status" value="1"/>
</dbReference>
<dbReference type="InterPro" id="IPR036271">
    <property type="entry name" value="Tet_transcr_reg_TetR-rel_C_sf"/>
</dbReference>
<reference evidence="2 3" key="1">
    <citation type="submission" date="2019-04" db="EMBL/GenBank/DDBJ databases">
        <title>Corynebacterium endometrii sp. nov., isolated from the uterus of a cow with endometritis.</title>
        <authorList>
            <person name="Ballas P."/>
            <person name="Ruckert C."/>
            <person name="Wagener K."/>
            <person name="Drillich M."/>
            <person name="Kaempfer P."/>
            <person name="Busse H.-J."/>
            <person name="Ehling-Schulz M."/>
        </authorList>
    </citation>
    <scope>NUCLEOTIDE SEQUENCE [LARGE SCALE GENOMIC DNA]</scope>
    <source>
        <strain evidence="2 3">LMM-1653</strain>
    </source>
</reference>
<evidence type="ECO:0000259" key="1">
    <source>
        <dbReference type="Pfam" id="PF08360"/>
    </source>
</evidence>
<gene>
    <name evidence="2" type="ORF">CENDO_01300</name>
</gene>
<evidence type="ECO:0000313" key="3">
    <source>
        <dbReference type="Proteomes" id="UP000296352"/>
    </source>
</evidence>
<feature type="domain" description="Transcription regulator QacR C-terminal" evidence="1">
    <location>
        <begin position="107"/>
        <end position="189"/>
    </location>
</feature>
<dbReference type="SUPFAM" id="SSF48498">
    <property type="entry name" value="Tetracyclin repressor-like, C-terminal domain"/>
    <property type="match status" value="1"/>
</dbReference>
<dbReference type="Gene3D" id="1.10.357.10">
    <property type="entry name" value="Tetracycline Repressor, domain 2"/>
    <property type="match status" value="1"/>
</dbReference>
<dbReference type="AlphaFoldDB" id="A0A4P7QDU6"/>
<protein>
    <recommendedName>
        <fullName evidence="1">Transcription regulator QacR C-terminal domain-containing protein</fullName>
    </recommendedName>
</protein>
<proteinExistence type="predicted"/>
<evidence type="ECO:0000313" key="2">
    <source>
        <dbReference type="EMBL" id="QCB27563.1"/>
    </source>
</evidence>
<accession>A0A4P7QDU6</accession>